<evidence type="ECO:0000313" key="3">
    <source>
        <dbReference type="EMBL" id="KAK9417719.1"/>
    </source>
</evidence>
<sequence length="263" mass="27310">MKYLEALGTVALLVFGISTVLAQSDTGNTVAALPFETSTALQVIPKVTSSKFTTFPLANSYARPPTSVVTASPTIQATSLEVRDFDQNKAVAPNNPLYGSLSEMDPRELPGQVMQEQSHEILTTVRAYGTITITLSEAGSTIDVTYTGSINVESMVTLESGTHTTTERVETTVTDDPPSFTATTTGTPSISSGTTSIYSQSTDSDTAIILSSHSTKEPVASITSSATTTDTSTMTESTAGVAPTLVEKTIAVLGALAAVALAL</sequence>
<dbReference type="EMBL" id="JARVKF010000396">
    <property type="protein sequence ID" value="KAK9417719.1"/>
    <property type="molecule type" value="Genomic_DNA"/>
</dbReference>
<name>A0ABR2UTQ5_9PEZI</name>
<feature type="signal peptide" evidence="2">
    <location>
        <begin position="1"/>
        <end position="22"/>
    </location>
</feature>
<feature type="chain" id="PRO_5045207736" evidence="2">
    <location>
        <begin position="23"/>
        <end position="263"/>
    </location>
</feature>
<keyword evidence="2" id="KW-0732">Signal</keyword>
<proteinExistence type="predicted"/>
<evidence type="ECO:0000256" key="1">
    <source>
        <dbReference type="SAM" id="MobiDB-lite"/>
    </source>
</evidence>
<organism evidence="3 4">
    <name type="scientific">Seiridium unicorne</name>
    <dbReference type="NCBI Taxonomy" id="138068"/>
    <lineage>
        <taxon>Eukaryota</taxon>
        <taxon>Fungi</taxon>
        <taxon>Dikarya</taxon>
        <taxon>Ascomycota</taxon>
        <taxon>Pezizomycotina</taxon>
        <taxon>Sordariomycetes</taxon>
        <taxon>Xylariomycetidae</taxon>
        <taxon>Amphisphaeriales</taxon>
        <taxon>Sporocadaceae</taxon>
        <taxon>Seiridium</taxon>
    </lineage>
</organism>
<feature type="compositionally biased region" description="Low complexity" evidence="1">
    <location>
        <begin position="171"/>
        <end position="197"/>
    </location>
</feature>
<feature type="region of interest" description="Disordered" evidence="1">
    <location>
        <begin position="161"/>
        <end position="197"/>
    </location>
</feature>
<evidence type="ECO:0000256" key="2">
    <source>
        <dbReference type="SAM" id="SignalP"/>
    </source>
</evidence>
<protein>
    <submittedName>
        <fullName evidence="3">Adaptin N terminal region-domain-containing protein</fullName>
    </submittedName>
</protein>
<dbReference type="Proteomes" id="UP001408356">
    <property type="component" value="Unassembled WGS sequence"/>
</dbReference>
<keyword evidence="4" id="KW-1185">Reference proteome</keyword>
<accession>A0ABR2UTQ5</accession>
<reference evidence="3 4" key="1">
    <citation type="journal article" date="2024" name="J. Plant Pathol.">
        <title>Sequence and assembly of the genome of Seiridium unicorne, isolate CBS 538.82, causal agent of cypress canker disease.</title>
        <authorList>
            <person name="Scali E."/>
            <person name="Rocca G.D."/>
            <person name="Danti R."/>
            <person name="Garbelotto M."/>
            <person name="Barberini S."/>
            <person name="Baroncelli R."/>
            <person name="Emiliani G."/>
        </authorList>
    </citation>
    <scope>NUCLEOTIDE SEQUENCE [LARGE SCALE GENOMIC DNA]</scope>
    <source>
        <strain evidence="3 4">BM-138-508</strain>
    </source>
</reference>
<gene>
    <name evidence="3" type="ORF">SUNI508_01476</name>
</gene>
<evidence type="ECO:0000313" key="4">
    <source>
        <dbReference type="Proteomes" id="UP001408356"/>
    </source>
</evidence>
<comment type="caution">
    <text evidence="3">The sequence shown here is derived from an EMBL/GenBank/DDBJ whole genome shotgun (WGS) entry which is preliminary data.</text>
</comment>